<name>A0A0F7HML8_9STAP</name>
<dbReference type="KEGG" id="shv:AAT16_11680"/>
<dbReference type="Pfam" id="PF00213">
    <property type="entry name" value="OSCP"/>
    <property type="match status" value="1"/>
</dbReference>
<reference evidence="8 10" key="1">
    <citation type="journal article" date="2015" name="Int. J. Syst. Evol. Microbiol.">
        <title>Complete genome sequence of Salinicoccus halodurans H3B36, isolated from the Qaidam Basin in China.</title>
        <authorList>
            <person name="Jiang K."/>
            <person name="Xue Y."/>
            <person name="Ma Y."/>
        </authorList>
    </citation>
    <scope>NUCLEOTIDE SEQUENCE [LARGE SCALE GENOMIC DNA]</scope>
    <source>
        <strain evidence="8 10">H3B36</strain>
    </source>
</reference>
<organism evidence="9 11">
    <name type="scientific">Salinicoccus halodurans</name>
    <dbReference type="NCBI Taxonomy" id="407035"/>
    <lineage>
        <taxon>Bacteria</taxon>
        <taxon>Bacillati</taxon>
        <taxon>Bacillota</taxon>
        <taxon>Bacilli</taxon>
        <taxon>Bacillales</taxon>
        <taxon>Staphylococcaceae</taxon>
        <taxon>Salinicoccus</taxon>
    </lineage>
</organism>
<dbReference type="Proteomes" id="UP000034029">
    <property type="component" value="Chromosome"/>
</dbReference>
<dbReference type="Gene3D" id="1.10.520.20">
    <property type="entry name" value="N-terminal domain of the delta subunit of the F1F0-ATP synthase"/>
    <property type="match status" value="1"/>
</dbReference>
<keyword evidence="4 7" id="KW-0406">Ion transport</keyword>
<gene>
    <name evidence="7" type="primary">atpH</name>
    <name evidence="8" type="ORF">AAT16_11680</name>
    <name evidence="9" type="ORF">SAMN05216235_1298</name>
</gene>
<keyword evidence="10" id="KW-1185">Reference proteome</keyword>
<dbReference type="GO" id="GO:0046933">
    <property type="term" value="F:proton-transporting ATP synthase activity, rotational mechanism"/>
    <property type="evidence" value="ECO:0007669"/>
    <property type="project" value="UniProtKB-UniRule"/>
</dbReference>
<reference evidence="9 11" key="3">
    <citation type="submission" date="2016-10" db="EMBL/GenBank/DDBJ databases">
        <authorList>
            <person name="Varghese N."/>
            <person name="Submissions S."/>
        </authorList>
    </citation>
    <scope>NUCLEOTIDE SEQUENCE [LARGE SCALE GENOMIC DNA]</scope>
    <source>
        <strain evidence="9 11">CGMCC 1.6501</strain>
    </source>
</reference>
<keyword evidence="7" id="KW-0139">CF(1)</keyword>
<dbReference type="OrthoDB" id="9802471at2"/>
<dbReference type="NCBIfam" id="NF004399">
    <property type="entry name" value="PRK05758.1-1"/>
    <property type="match status" value="1"/>
</dbReference>
<evidence type="ECO:0000256" key="3">
    <source>
        <dbReference type="ARBA" id="ARBA00022781"/>
    </source>
</evidence>
<dbReference type="NCBIfam" id="TIGR01145">
    <property type="entry name" value="ATP_synt_delta"/>
    <property type="match status" value="1"/>
</dbReference>
<dbReference type="EMBL" id="CP011366">
    <property type="protein sequence ID" value="AKG74791.1"/>
    <property type="molecule type" value="Genomic_DNA"/>
</dbReference>
<sequence>MASSAQKYSQALYSSVSENGQLDEVKTDFDEVMKAVREVTDFSDFMVNPAIAKDKRKETVEHAFKDVVKPLYNMLLIMADRNLLSEIESVYTHFIKAYNVHYNQEHVVIESVYELSDEEIDSIGKVFIQKTGLSKLLIENIVNEELIGGIRVFIGTKVYDGSLRGQLADLKNQFRERTIS</sequence>
<accession>A0A0F7HML8</accession>
<keyword evidence="2 7" id="KW-0813">Transport</keyword>
<keyword evidence="5 7" id="KW-0472">Membrane</keyword>
<keyword evidence="7" id="KW-1003">Cell membrane</keyword>
<evidence type="ECO:0000256" key="1">
    <source>
        <dbReference type="ARBA" id="ARBA00004370"/>
    </source>
</evidence>
<evidence type="ECO:0000256" key="2">
    <source>
        <dbReference type="ARBA" id="ARBA00022448"/>
    </source>
</evidence>
<dbReference type="InterPro" id="IPR000711">
    <property type="entry name" value="ATPase_OSCP/dsu"/>
</dbReference>
<protein>
    <recommendedName>
        <fullName evidence="7">ATP synthase subunit delta</fullName>
    </recommendedName>
    <alternativeName>
        <fullName evidence="7">ATP synthase F(1) sector subunit delta</fullName>
    </alternativeName>
    <alternativeName>
        <fullName evidence="7">F-type ATPase subunit delta</fullName>
        <shortName evidence="7">F-ATPase subunit delta</shortName>
    </alternativeName>
</protein>
<comment type="subcellular location">
    <subcellularLocation>
        <location evidence="7">Cell membrane</location>
        <topology evidence="7">Peripheral membrane protein</topology>
    </subcellularLocation>
    <subcellularLocation>
        <location evidence="1">Membrane</location>
    </subcellularLocation>
</comment>
<dbReference type="InterPro" id="IPR026015">
    <property type="entry name" value="ATP_synth_OSCP/delta_N_sf"/>
</dbReference>
<evidence type="ECO:0000256" key="5">
    <source>
        <dbReference type="ARBA" id="ARBA00023136"/>
    </source>
</evidence>
<evidence type="ECO:0000256" key="6">
    <source>
        <dbReference type="ARBA" id="ARBA00023310"/>
    </source>
</evidence>
<evidence type="ECO:0000256" key="4">
    <source>
        <dbReference type="ARBA" id="ARBA00023065"/>
    </source>
</evidence>
<keyword evidence="3 7" id="KW-0375">Hydrogen ion transport</keyword>
<comment type="similarity">
    <text evidence="7">Belongs to the ATPase delta chain family.</text>
</comment>
<evidence type="ECO:0000313" key="8">
    <source>
        <dbReference type="EMBL" id="AKG74791.1"/>
    </source>
</evidence>
<dbReference type="EMBL" id="FOTB01000002">
    <property type="protein sequence ID" value="SFK70260.1"/>
    <property type="molecule type" value="Genomic_DNA"/>
</dbReference>
<evidence type="ECO:0000256" key="7">
    <source>
        <dbReference type="HAMAP-Rule" id="MF_01416"/>
    </source>
</evidence>
<dbReference type="GO" id="GO:0045259">
    <property type="term" value="C:proton-transporting ATP synthase complex"/>
    <property type="evidence" value="ECO:0007669"/>
    <property type="project" value="UniProtKB-KW"/>
</dbReference>
<dbReference type="SUPFAM" id="SSF47928">
    <property type="entry name" value="N-terminal domain of the delta subunit of the F1F0-ATP synthase"/>
    <property type="match status" value="1"/>
</dbReference>
<dbReference type="PRINTS" id="PR00125">
    <property type="entry name" value="ATPASEDELTA"/>
</dbReference>
<dbReference type="HAMAP" id="MF_01416">
    <property type="entry name" value="ATP_synth_delta_bact"/>
    <property type="match status" value="1"/>
</dbReference>
<comment type="function">
    <text evidence="7">F(1)F(0) ATP synthase produces ATP from ADP in the presence of a proton or sodium gradient. F-type ATPases consist of two structural domains, F(1) containing the extramembraneous catalytic core and F(0) containing the membrane proton channel, linked together by a central stalk and a peripheral stalk. During catalysis, ATP synthesis in the catalytic domain of F(1) is coupled via a rotary mechanism of the central stalk subunits to proton translocation.</text>
</comment>
<evidence type="ECO:0000313" key="11">
    <source>
        <dbReference type="Proteomes" id="UP000183090"/>
    </source>
</evidence>
<dbReference type="GO" id="GO:0005886">
    <property type="term" value="C:plasma membrane"/>
    <property type="evidence" value="ECO:0007669"/>
    <property type="project" value="UniProtKB-SubCell"/>
</dbReference>
<dbReference type="RefSeq" id="WP_046790970.1">
    <property type="nucleotide sequence ID" value="NZ_CP011366.1"/>
</dbReference>
<keyword evidence="6 7" id="KW-0066">ATP synthesis</keyword>
<dbReference type="Proteomes" id="UP000183090">
    <property type="component" value="Unassembled WGS sequence"/>
</dbReference>
<evidence type="ECO:0000313" key="10">
    <source>
        <dbReference type="Proteomes" id="UP000034029"/>
    </source>
</evidence>
<dbReference type="PANTHER" id="PTHR11910">
    <property type="entry name" value="ATP SYNTHASE DELTA CHAIN"/>
    <property type="match status" value="1"/>
</dbReference>
<dbReference type="AlphaFoldDB" id="A0A0F7HML8"/>
<proteinExistence type="inferred from homology"/>
<evidence type="ECO:0000313" key="9">
    <source>
        <dbReference type="EMBL" id="SFK70260.1"/>
    </source>
</evidence>
<reference evidence="10" key="2">
    <citation type="submission" date="2015-04" db="EMBL/GenBank/DDBJ databases">
        <title>Complete genome sequence of Salinicoccus halodurans strain H3B36, isolated from the Qaidam basin of China.</title>
        <authorList>
            <person name="Ma Y."/>
            <person name="Jiang K."/>
            <person name="Xue Y."/>
        </authorList>
    </citation>
    <scope>NUCLEOTIDE SEQUENCE [LARGE SCALE GENOMIC DNA]</scope>
    <source>
        <strain evidence="10">H3B36</strain>
    </source>
</reference>
<comment type="function">
    <text evidence="7">This protein is part of the stalk that links CF(0) to CF(1). It either transmits conformational changes from CF(0) to CF(1) or is implicated in proton conduction.</text>
</comment>